<dbReference type="EMBL" id="MU858203">
    <property type="protein sequence ID" value="KAK4209481.1"/>
    <property type="molecule type" value="Genomic_DNA"/>
</dbReference>
<evidence type="ECO:0000313" key="2">
    <source>
        <dbReference type="Proteomes" id="UP001301769"/>
    </source>
</evidence>
<accession>A0AAN7B1Q1</accession>
<keyword evidence="2" id="KW-1185">Reference proteome</keyword>
<protein>
    <submittedName>
        <fullName evidence="1">Uncharacterized protein</fullName>
    </submittedName>
</protein>
<dbReference type="AlphaFoldDB" id="A0AAN7B1Q1"/>
<reference evidence="1" key="2">
    <citation type="submission" date="2023-05" db="EMBL/GenBank/DDBJ databases">
        <authorList>
            <consortium name="Lawrence Berkeley National Laboratory"/>
            <person name="Steindorff A."/>
            <person name="Hensen N."/>
            <person name="Bonometti L."/>
            <person name="Westerberg I."/>
            <person name="Brannstrom I.O."/>
            <person name="Guillou S."/>
            <person name="Cros-Aarteil S."/>
            <person name="Calhoun S."/>
            <person name="Haridas S."/>
            <person name="Kuo A."/>
            <person name="Mondo S."/>
            <person name="Pangilinan J."/>
            <person name="Riley R."/>
            <person name="Labutti K."/>
            <person name="Andreopoulos B."/>
            <person name="Lipzen A."/>
            <person name="Chen C."/>
            <person name="Yanf M."/>
            <person name="Daum C."/>
            <person name="Ng V."/>
            <person name="Clum A."/>
            <person name="Ohm R."/>
            <person name="Martin F."/>
            <person name="Silar P."/>
            <person name="Natvig D."/>
            <person name="Lalanne C."/>
            <person name="Gautier V."/>
            <person name="Ament-Velasquez S.L."/>
            <person name="Kruys A."/>
            <person name="Hutchinson M.I."/>
            <person name="Powell A.J."/>
            <person name="Barry K."/>
            <person name="Miller A.N."/>
            <person name="Grigoriev I.V."/>
            <person name="Debuchy R."/>
            <person name="Gladieux P."/>
            <person name="Thoren M.H."/>
            <person name="Johannesson H."/>
        </authorList>
    </citation>
    <scope>NUCLEOTIDE SEQUENCE</scope>
    <source>
        <strain evidence="1">PSN293</strain>
    </source>
</reference>
<gene>
    <name evidence="1" type="ORF">QBC37DRAFT_377980</name>
</gene>
<dbReference type="Proteomes" id="UP001301769">
    <property type="component" value="Unassembled WGS sequence"/>
</dbReference>
<proteinExistence type="predicted"/>
<reference evidence="1" key="1">
    <citation type="journal article" date="2023" name="Mol. Phylogenet. Evol.">
        <title>Genome-scale phylogeny and comparative genomics of the fungal order Sordariales.</title>
        <authorList>
            <person name="Hensen N."/>
            <person name="Bonometti L."/>
            <person name="Westerberg I."/>
            <person name="Brannstrom I.O."/>
            <person name="Guillou S."/>
            <person name="Cros-Aarteil S."/>
            <person name="Calhoun S."/>
            <person name="Haridas S."/>
            <person name="Kuo A."/>
            <person name="Mondo S."/>
            <person name="Pangilinan J."/>
            <person name="Riley R."/>
            <person name="LaButti K."/>
            <person name="Andreopoulos B."/>
            <person name="Lipzen A."/>
            <person name="Chen C."/>
            <person name="Yan M."/>
            <person name="Daum C."/>
            <person name="Ng V."/>
            <person name="Clum A."/>
            <person name="Steindorff A."/>
            <person name="Ohm R.A."/>
            <person name="Martin F."/>
            <person name="Silar P."/>
            <person name="Natvig D.O."/>
            <person name="Lalanne C."/>
            <person name="Gautier V."/>
            <person name="Ament-Velasquez S.L."/>
            <person name="Kruys A."/>
            <person name="Hutchinson M.I."/>
            <person name="Powell A.J."/>
            <person name="Barry K."/>
            <person name="Miller A.N."/>
            <person name="Grigoriev I.V."/>
            <person name="Debuchy R."/>
            <person name="Gladieux P."/>
            <person name="Hiltunen Thoren M."/>
            <person name="Johannesson H."/>
        </authorList>
    </citation>
    <scope>NUCLEOTIDE SEQUENCE</scope>
    <source>
        <strain evidence="1">PSN293</strain>
    </source>
</reference>
<organism evidence="1 2">
    <name type="scientific">Rhypophila decipiens</name>
    <dbReference type="NCBI Taxonomy" id="261697"/>
    <lineage>
        <taxon>Eukaryota</taxon>
        <taxon>Fungi</taxon>
        <taxon>Dikarya</taxon>
        <taxon>Ascomycota</taxon>
        <taxon>Pezizomycotina</taxon>
        <taxon>Sordariomycetes</taxon>
        <taxon>Sordariomycetidae</taxon>
        <taxon>Sordariales</taxon>
        <taxon>Naviculisporaceae</taxon>
        <taxon>Rhypophila</taxon>
    </lineage>
</organism>
<sequence length="114" mass="13005">MTNYSIVEGELLLNGDDDCPLRLDTTVYDALIERVHGTGIYGGTSGLSIQMDLNFNDMLIDLSEPASNRVEMARFYWRNLQSKRPLYALLLAEVMRNPADLVLEPDWDSKYFPD</sequence>
<comment type="caution">
    <text evidence="1">The sequence shown here is derived from an EMBL/GenBank/DDBJ whole genome shotgun (WGS) entry which is preliminary data.</text>
</comment>
<evidence type="ECO:0000313" key="1">
    <source>
        <dbReference type="EMBL" id="KAK4209481.1"/>
    </source>
</evidence>
<name>A0AAN7B1Q1_9PEZI</name>